<evidence type="ECO:0000256" key="1">
    <source>
        <dbReference type="ARBA" id="ARBA00010088"/>
    </source>
</evidence>
<keyword evidence="2" id="KW-0378">Hydrolase</keyword>
<evidence type="ECO:0000313" key="5">
    <source>
        <dbReference type="Proteomes" id="UP001174694"/>
    </source>
</evidence>
<dbReference type="PANTHER" id="PTHR43248">
    <property type="entry name" value="2-SUCCINYL-6-HYDROXY-2,4-CYCLOHEXADIENE-1-CARBOXYLATE SYNTHASE"/>
    <property type="match status" value="1"/>
</dbReference>
<dbReference type="AlphaFoldDB" id="A0AA38R8A4"/>
<dbReference type="PANTHER" id="PTHR43248:SF25">
    <property type="entry name" value="AB HYDROLASE-1 DOMAIN-CONTAINING PROTEIN-RELATED"/>
    <property type="match status" value="1"/>
</dbReference>
<comment type="similarity">
    <text evidence="1">Belongs to the peptidase S33 family.</text>
</comment>
<dbReference type="InterPro" id="IPR013595">
    <property type="entry name" value="Pept_S33_TAP-like_C"/>
</dbReference>
<feature type="domain" description="Peptidase S33 tripeptidyl aminopeptidase-like C-terminal" evidence="3">
    <location>
        <begin position="359"/>
        <end position="445"/>
    </location>
</feature>
<sequence length="496" mass="55731">MDHFDAENSGNRTFSLPLIRMRAKNATHNLLLNPGGPGGSGVEFLYRRGEQLRTIVGEGFHLLSFDPRGVNGSRPMASCYPDKESRRTLAPVRDTRVAEDSAEVYSWTQNFVRACVDTAGEYGAYVNTPQTAADMNSILDAVGQGDMVYWGFSYGSILGQTYAALFPERSARVIIDGVANQFDWYEELFDKESLIDTENVLDGFFDECIKAGKNCTLSSLASSKDELREMMASFADKLKDQPLSVYVNNTVYGTLDYEKIWYNAVFPALYKPANWYSLADRLAKMLEGNATEAFLAYGRSEPWDLEGDSNRFVTYNDGASGASHWPQDREAILEQLIPYMNESLFSPTENGGYYGKQQWLIPRTHNYEPKKGVRTAHPLLILSTTYDPVCPLVSARSANSAFEGSQIVEVKGYGHCSIAVPSMCIARHVRAFLYNGTLPDEYTQCEVDGPYFVKPEDENAESLALRDFNDDEEQRIHLAQVKLAREIEWKWLPETT</sequence>
<dbReference type="Proteomes" id="UP001174694">
    <property type="component" value="Unassembled WGS sequence"/>
</dbReference>
<name>A0AA38R8A4_9PEZI</name>
<dbReference type="InterPro" id="IPR051601">
    <property type="entry name" value="Serine_prot/Carboxylest_S33"/>
</dbReference>
<comment type="caution">
    <text evidence="4">The sequence shown here is derived from an EMBL/GenBank/DDBJ whole genome shotgun (WGS) entry which is preliminary data.</text>
</comment>
<protein>
    <submittedName>
        <fullName evidence="4">Alpha/beta-hydrolase</fullName>
    </submittedName>
</protein>
<evidence type="ECO:0000313" key="4">
    <source>
        <dbReference type="EMBL" id="KAJ9137952.1"/>
    </source>
</evidence>
<dbReference type="GO" id="GO:0016787">
    <property type="term" value="F:hydrolase activity"/>
    <property type="evidence" value="ECO:0007669"/>
    <property type="project" value="UniProtKB-KW"/>
</dbReference>
<proteinExistence type="inferred from homology"/>
<dbReference type="Gene3D" id="3.40.50.1820">
    <property type="entry name" value="alpha/beta hydrolase"/>
    <property type="match status" value="1"/>
</dbReference>
<evidence type="ECO:0000256" key="2">
    <source>
        <dbReference type="ARBA" id="ARBA00022801"/>
    </source>
</evidence>
<gene>
    <name evidence="4" type="ORF">NKR23_g8788</name>
</gene>
<evidence type="ECO:0000259" key="3">
    <source>
        <dbReference type="Pfam" id="PF08386"/>
    </source>
</evidence>
<dbReference type="InterPro" id="IPR029058">
    <property type="entry name" value="AB_hydrolase_fold"/>
</dbReference>
<dbReference type="SUPFAM" id="SSF53474">
    <property type="entry name" value="alpha/beta-Hydrolases"/>
    <property type="match status" value="1"/>
</dbReference>
<reference evidence="4" key="1">
    <citation type="submission" date="2022-07" db="EMBL/GenBank/DDBJ databases">
        <title>Fungi with potential for degradation of polypropylene.</title>
        <authorList>
            <person name="Gostincar C."/>
        </authorList>
    </citation>
    <scope>NUCLEOTIDE SEQUENCE</scope>
    <source>
        <strain evidence="4">EXF-13308</strain>
    </source>
</reference>
<dbReference type="Pfam" id="PF08386">
    <property type="entry name" value="Abhydrolase_4"/>
    <property type="match status" value="1"/>
</dbReference>
<accession>A0AA38R8A4</accession>
<dbReference type="EMBL" id="JANBVO010000032">
    <property type="protein sequence ID" value="KAJ9137952.1"/>
    <property type="molecule type" value="Genomic_DNA"/>
</dbReference>
<keyword evidence="5" id="KW-1185">Reference proteome</keyword>
<organism evidence="4 5">
    <name type="scientific">Pleurostoma richardsiae</name>
    <dbReference type="NCBI Taxonomy" id="41990"/>
    <lineage>
        <taxon>Eukaryota</taxon>
        <taxon>Fungi</taxon>
        <taxon>Dikarya</taxon>
        <taxon>Ascomycota</taxon>
        <taxon>Pezizomycotina</taxon>
        <taxon>Sordariomycetes</taxon>
        <taxon>Sordariomycetidae</taxon>
        <taxon>Calosphaeriales</taxon>
        <taxon>Pleurostomataceae</taxon>
        <taxon>Pleurostoma</taxon>
    </lineage>
</organism>